<comment type="caution">
    <text evidence="1">The sequence shown here is derived from an EMBL/GenBank/DDBJ whole genome shotgun (WGS) entry which is preliminary data.</text>
</comment>
<evidence type="ECO:0000313" key="1">
    <source>
        <dbReference type="EMBL" id="GGX79784.1"/>
    </source>
</evidence>
<evidence type="ECO:0000313" key="2">
    <source>
        <dbReference type="Proteomes" id="UP000653056"/>
    </source>
</evidence>
<name>A0ABQ2YFA8_9GAMM</name>
<dbReference type="Proteomes" id="UP000653056">
    <property type="component" value="Unassembled WGS sequence"/>
</dbReference>
<dbReference type="RefSeq" id="WP_189465624.1">
    <property type="nucleotide sequence ID" value="NZ_BMXS01000001.1"/>
</dbReference>
<organism evidence="1 2">
    <name type="scientific">Litchfieldella qijiaojingensis</name>
    <dbReference type="NCBI Taxonomy" id="980347"/>
    <lineage>
        <taxon>Bacteria</taxon>
        <taxon>Pseudomonadati</taxon>
        <taxon>Pseudomonadota</taxon>
        <taxon>Gammaproteobacteria</taxon>
        <taxon>Oceanospirillales</taxon>
        <taxon>Halomonadaceae</taxon>
        <taxon>Litchfieldella</taxon>
    </lineage>
</organism>
<accession>A0ABQ2YFA8</accession>
<keyword evidence="2" id="KW-1185">Reference proteome</keyword>
<gene>
    <name evidence="1" type="ORF">GCM10007160_04000</name>
</gene>
<dbReference type="EMBL" id="BMXS01000001">
    <property type="protein sequence ID" value="GGX79784.1"/>
    <property type="molecule type" value="Genomic_DNA"/>
</dbReference>
<proteinExistence type="predicted"/>
<sequence length="90" mass="9715">MSAVRIDLERIDISLHGVSAELVQEALDGLEAALSRQLQGVKASERPLALTGISLAPQHVSPHVTSDEMRDLLVQQIVMAVERALHQGVV</sequence>
<protein>
    <submittedName>
        <fullName evidence="1">Uncharacterized protein</fullName>
    </submittedName>
</protein>
<reference evidence="2" key="1">
    <citation type="journal article" date="2019" name="Int. J. Syst. Evol. Microbiol.">
        <title>The Global Catalogue of Microorganisms (GCM) 10K type strain sequencing project: providing services to taxonomists for standard genome sequencing and annotation.</title>
        <authorList>
            <consortium name="The Broad Institute Genomics Platform"/>
            <consortium name="The Broad Institute Genome Sequencing Center for Infectious Disease"/>
            <person name="Wu L."/>
            <person name="Ma J."/>
        </authorList>
    </citation>
    <scope>NUCLEOTIDE SEQUENCE [LARGE SCALE GENOMIC DNA]</scope>
    <source>
        <strain evidence="2">KCTC 22228</strain>
    </source>
</reference>